<accession>A0A0C3A3X7</accession>
<dbReference type="InParanoid" id="A0A0C3A3X7"/>
<dbReference type="Proteomes" id="UP000053989">
    <property type="component" value="Unassembled WGS sequence"/>
</dbReference>
<name>A0A0C3A3X7_9AGAM</name>
<dbReference type="EMBL" id="KN822009">
    <property type="protein sequence ID" value="KIM68368.1"/>
    <property type="molecule type" value="Genomic_DNA"/>
</dbReference>
<keyword evidence="3" id="KW-1185">Reference proteome</keyword>
<dbReference type="HOGENOM" id="CLU_085813_0_0_1"/>
<dbReference type="STRING" id="1036808.A0A0C3A3X7"/>
<dbReference type="OrthoDB" id="2783256at2759"/>
<dbReference type="AlphaFoldDB" id="A0A0C3A3X7"/>
<sequence length="188" mass="21397">MPPPRGSPYLHLPYDGGPLTIHPLLAFYPSVAPVNYNLSHPVEHSLRPNVFASLSYRSASHFKSRLYEPATSPRLPTLTLSHPHLPWQPHIRSSKPASCIYVTVRDVLEALHAFLQCPVTLAEYKMLPSQADRNEVAVAFHARCERTQDRERTTKKGVIRLDFLRGRDVFMGLSCTRYGHDVWMLNVE</sequence>
<evidence type="ECO:0000259" key="1">
    <source>
        <dbReference type="Pfam" id="PF20415"/>
    </source>
</evidence>
<dbReference type="InterPro" id="IPR046522">
    <property type="entry name" value="DUF6699"/>
</dbReference>
<evidence type="ECO:0000313" key="2">
    <source>
        <dbReference type="EMBL" id="KIM68368.1"/>
    </source>
</evidence>
<evidence type="ECO:0000313" key="3">
    <source>
        <dbReference type="Proteomes" id="UP000053989"/>
    </source>
</evidence>
<reference evidence="3" key="2">
    <citation type="submission" date="2015-01" db="EMBL/GenBank/DDBJ databases">
        <title>Evolutionary Origins and Diversification of the Mycorrhizal Mutualists.</title>
        <authorList>
            <consortium name="DOE Joint Genome Institute"/>
            <consortium name="Mycorrhizal Genomics Consortium"/>
            <person name="Kohler A."/>
            <person name="Kuo A."/>
            <person name="Nagy L.G."/>
            <person name="Floudas D."/>
            <person name="Copeland A."/>
            <person name="Barry K.W."/>
            <person name="Cichocki N."/>
            <person name="Veneault-Fourrey C."/>
            <person name="LaButti K."/>
            <person name="Lindquist E.A."/>
            <person name="Lipzen A."/>
            <person name="Lundell T."/>
            <person name="Morin E."/>
            <person name="Murat C."/>
            <person name="Riley R."/>
            <person name="Ohm R."/>
            <person name="Sun H."/>
            <person name="Tunlid A."/>
            <person name="Henrissat B."/>
            <person name="Grigoriev I.V."/>
            <person name="Hibbett D.S."/>
            <person name="Martin F."/>
        </authorList>
    </citation>
    <scope>NUCLEOTIDE SEQUENCE [LARGE SCALE GENOMIC DNA]</scope>
    <source>
        <strain evidence="3">Foug A</strain>
    </source>
</reference>
<gene>
    <name evidence="2" type="ORF">SCLCIDRAFT_1209190</name>
</gene>
<proteinExistence type="predicted"/>
<reference evidence="2 3" key="1">
    <citation type="submission" date="2014-04" db="EMBL/GenBank/DDBJ databases">
        <authorList>
            <consortium name="DOE Joint Genome Institute"/>
            <person name="Kuo A."/>
            <person name="Kohler A."/>
            <person name="Nagy L.G."/>
            <person name="Floudas D."/>
            <person name="Copeland A."/>
            <person name="Barry K.W."/>
            <person name="Cichocki N."/>
            <person name="Veneault-Fourrey C."/>
            <person name="LaButti K."/>
            <person name="Lindquist E.A."/>
            <person name="Lipzen A."/>
            <person name="Lundell T."/>
            <person name="Morin E."/>
            <person name="Murat C."/>
            <person name="Sun H."/>
            <person name="Tunlid A."/>
            <person name="Henrissat B."/>
            <person name="Grigoriev I.V."/>
            <person name="Hibbett D.S."/>
            <person name="Martin F."/>
            <person name="Nordberg H.P."/>
            <person name="Cantor M.N."/>
            <person name="Hua S.X."/>
        </authorList>
    </citation>
    <scope>NUCLEOTIDE SEQUENCE [LARGE SCALE GENOMIC DNA]</scope>
    <source>
        <strain evidence="2 3">Foug A</strain>
    </source>
</reference>
<organism evidence="2 3">
    <name type="scientific">Scleroderma citrinum Foug A</name>
    <dbReference type="NCBI Taxonomy" id="1036808"/>
    <lineage>
        <taxon>Eukaryota</taxon>
        <taxon>Fungi</taxon>
        <taxon>Dikarya</taxon>
        <taxon>Basidiomycota</taxon>
        <taxon>Agaricomycotina</taxon>
        <taxon>Agaricomycetes</taxon>
        <taxon>Agaricomycetidae</taxon>
        <taxon>Boletales</taxon>
        <taxon>Sclerodermatineae</taxon>
        <taxon>Sclerodermataceae</taxon>
        <taxon>Scleroderma</taxon>
    </lineage>
</organism>
<feature type="domain" description="DUF6699" evidence="1">
    <location>
        <begin position="56"/>
        <end position="177"/>
    </location>
</feature>
<protein>
    <recommendedName>
        <fullName evidence="1">DUF6699 domain-containing protein</fullName>
    </recommendedName>
</protein>
<dbReference type="Pfam" id="PF20415">
    <property type="entry name" value="DUF6699"/>
    <property type="match status" value="1"/>
</dbReference>